<dbReference type="AlphaFoldDB" id="A0A934MNW7"/>
<reference evidence="1" key="1">
    <citation type="submission" date="2020-12" db="EMBL/GenBank/DDBJ databases">
        <authorList>
            <person name="Huq M.A."/>
        </authorList>
    </citation>
    <scope>NUCLEOTIDE SEQUENCE</scope>
    <source>
        <strain evidence="1">MAHUQ-46</strain>
    </source>
</reference>
<dbReference type="CDD" id="cd03801">
    <property type="entry name" value="GT4_PimA-like"/>
    <property type="match status" value="1"/>
</dbReference>
<evidence type="ECO:0000313" key="2">
    <source>
        <dbReference type="Proteomes" id="UP000640274"/>
    </source>
</evidence>
<dbReference type="RefSeq" id="WP_199017776.1">
    <property type="nucleotide sequence ID" value="NZ_JAELUP010000005.1"/>
</dbReference>
<dbReference type="Proteomes" id="UP000640274">
    <property type="component" value="Unassembled WGS sequence"/>
</dbReference>
<dbReference type="PANTHER" id="PTHR12526">
    <property type="entry name" value="GLYCOSYLTRANSFERASE"/>
    <property type="match status" value="1"/>
</dbReference>
<accession>A0A934MNW7</accession>
<name>A0A934MNW7_9BACL</name>
<dbReference type="Gene3D" id="3.40.50.2000">
    <property type="entry name" value="Glycogen Phosphorylase B"/>
    <property type="match status" value="2"/>
</dbReference>
<dbReference type="SUPFAM" id="SSF53756">
    <property type="entry name" value="UDP-Glycosyltransferase/glycogen phosphorylase"/>
    <property type="match status" value="1"/>
</dbReference>
<proteinExistence type="predicted"/>
<gene>
    <name evidence="1" type="ORF">JFN88_02865</name>
</gene>
<dbReference type="Pfam" id="PF13692">
    <property type="entry name" value="Glyco_trans_1_4"/>
    <property type="match status" value="1"/>
</dbReference>
<protein>
    <submittedName>
        <fullName evidence="1">Glycosyltransferase</fullName>
    </submittedName>
</protein>
<keyword evidence="2" id="KW-1185">Reference proteome</keyword>
<evidence type="ECO:0000313" key="1">
    <source>
        <dbReference type="EMBL" id="MBJ6360263.1"/>
    </source>
</evidence>
<organism evidence="1 2">
    <name type="scientific">Paenibacillus roseus</name>
    <dbReference type="NCBI Taxonomy" id="2798579"/>
    <lineage>
        <taxon>Bacteria</taxon>
        <taxon>Bacillati</taxon>
        <taxon>Bacillota</taxon>
        <taxon>Bacilli</taxon>
        <taxon>Bacillales</taxon>
        <taxon>Paenibacillaceae</taxon>
        <taxon>Paenibacillus</taxon>
    </lineage>
</organism>
<dbReference type="EMBL" id="JAELUP010000005">
    <property type="protein sequence ID" value="MBJ6360263.1"/>
    <property type="molecule type" value="Genomic_DNA"/>
</dbReference>
<comment type="caution">
    <text evidence="1">The sequence shown here is derived from an EMBL/GenBank/DDBJ whole genome shotgun (WGS) entry which is preliminary data.</text>
</comment>
<sequence length="411" mass="47198">MKPKMLVVSAHPPLKDSKEAGQKVFFNFMKFISEFVDIHLISIVNSEEHNWGLKESLSELQCSELKLIEVSALQKLVNCFRYPFRAIHYNTKASSKIVIEMAALLEQHNYKYIHFEWEQMIQYVTKVDKTLLSNSNVSVTCHDVMHQMYERKAKTGKLGLLYKLQTKLCIKNEKNWFSKIDHILTLNDKDRRLVESLKLDSNVRVVRPFYHKTPDVNIGRKQYDLVFFGALNRNENNDAVIWFINKIFPYIMKVNPKTNMVIVGNGPSKELLQISRSYPNIKVTGFVENPYQIIADSRIGIIPLRLGAGIKIKLLESMACGVPVVSTSVGAEGTDFTEEDGLFLAEEECLFAEKVLHLLSNPDYSLQMGERARLSIEDVYSREEYVKSISEAFNVAIEKDFIKEENMVPAL</sequence>